<dbReference type="OrthoDB" id="3245799at2"/>
<evidence type="ECO:0000313" key="2">
    <source>
        <dbReference type="EMBL" id="RVX40064.1"/>
    </source>
</evidence>
<evidence type="ECO:0000256" key="1">
    <source>
        <dbReference type="SAM" id="MobiDB-lite"/>
    </source>
</evidence>
<feature type="region of interest" description="Disordered" evidence="1">
    <location>
        <begin position="493"/>
        <end position="513"/>
    </location>
</feature>
<feature type="compositionally biased region" description="Low complexity" evidence="1">
    <location>
        <begin position="670"/>
        <end position="682"/>
    </location>
</feature>
<dbReference type="RefSeq" id="WP_127932496.1">
    <property type="nucleotide sequence ID" value="NZ_SAUN01000001.1"/>
</dbReference>
<evidence type="ECO:0000313" key="3">
    <source>
        <dbReference type="Proteomes" id="UP000284824"/>
    </source>
</evidence>
<reference evidence="2 3" key="1">
    <citation type="submission" date="2019-01" db="EMBL/GenBank/DDBJ databases">
        <title>Sequencing the genomes of 1000 actinobacteria strains.</title>
        <authorList>
            <person name="Klenk H.-P."/>
        </authorList>
    </citation>
    <scope>NUCLEOTIDE SEQUENCE [LARGE SCALE GENOMIC DNA]</scope>
    <source>
        <strain evidence="2 3">DSM 43925</strain>
    </source>
</reference>
<dbReference type="Proteomes" id="UP000284824">
    <property type="component" value="Unassembled WGS sequence"/>
</dbReference>
<feature type="region of interest" description="Disordered" evidence="1">
    <location>
        <begin position="661"/>
        <end position="684"/>
    </location>
</feature>
<dbReference type="EMBL" id="SAUN01000001">
    <property type="protein sequence ID" value="RVX40064.1"/>
    <property type="molecule type" value="Genomic_DNA"/>
</dbReference>
<gene>
    <name evidence="2" type="ORF">EDD27_2451</name>
</gene>
<accession>A0A438M2S3</accession>
<proteinExistence type="predicted"/>
<protein>
    <recommendedName>
        <fullName evidence="4">Secreted protein</fullName>
    </recommendedName>
</protein>
<dbReference type="AlphaFoldDB" id="A0A438M2S3"/>
<evidence type="ECO:0008006" key="4">
    <source>
        <dbReference type="Google" id="ProtNLM"/>
    </source>
</evidence>
<comment type="caution">
    <text evidence="2">The sequence shown here is derived from an EMBL/GenBank/DDBJ whole genome shotgun (WGS) entry which is preliminary data.</text>
</comment>
<sequence>MTSGDTPWEAVAAAVDLGDPERVAACVLALDRPGRRAVAAGLPAHIAAAAGRDDGWIDAMRVAGAGVIGGAAAVVAWLNRRDFQGRGSRADDVTALLVRVLSARPPAWQADFAARATLRLRSGRGGGAGDVGALALAMLRHTGVAPPEHDPLVVAWVSRPPTAAELRADPLLDHLLPRLFEAEGVGRALRDERPGVAAGRERAGPAGSGAWLSALTALAQDGMIGRDLLIDGCLRRFLRGGTAADLRFFVHLHELLDPAHGEVSKRARDYMRVLAAAPGPVAEPALRCLRGAGGLDAGEATEAVRALLSRPERKLVTAGLAWFDELARTSDGELDELAPALAYAFACPSGDVQGRAVRLAIKHAKRFGPAGAEALRDAVGLLPQDLGETLAAVFGGEAGEEEGFTPVPLPEPRQAGPFPPPVGSVAELGPAPHGDGWEAAELWLAGVVRLHALDRAGLVAGLAGDAVPQEADRGPWTDIRQWAGEIVRLLQERPQRTGAEPPPAGGAGSPRGGVMGKPVAARLPSAAAVSAPHLFLLRRWAEVHDGLRAGSLPPYLLAEPTQSTGHLDPAELVRRLEGYERCGAEAMPADLRQALLRLPRAIPPEVVARARRLTSEAGRVVARWMGGGRPEPVTEVGWSYSARWEEPAEYLDDREPVRGPSPILMPRIQAGPAPDDGLLAAPAPRPKEGHGGYLAWWPSMMPSDREVVALHFLPQLLYQWPVPVRPSQARAQALAGGPAGEALALVQAYFVADRSAGRSPEDRTRPVVEMAARGELDAEQLGRQLALLLRRTWFKPGPVFETLESAAALGAHREVWRVMTGFLPVFLPGPGERPHARHAQALAFALRAARWAGARGPVPCVAEVAALRASNNVVREARRLHTYLT</sequence>
<organism evidence="2 3">
    <name type="scientific">Nonomuraea polychroma</name>
    <dbReference type="NCBI Taxonomy" id="46176"/>
    <lineage>
        <taxon>Bacteria</taxon>
        <taxon>Bacillati</taxon>
        <taxon>Actinomycetota</taxon>
        <taxon>Actinomycetes</taxon>
        <taxon>Streptosporangiales</taxon>
        <taxon>Streptosporangiaceae</taxon>
        <taxon>Nonomuraea</taxon>
    </lineage>
</organism>
<keyword evidence="3" id="KW-1185">Reference proteome</keyword>
<name>A0A438M2S3_9ACTN</name>